<evidence type="ECO:0000313" key="2">
    <source>
        <dbReference type="EMBL" id="MFC6179988.1"/>
    </source>
</evidence>
<name>A0ABW1RX33_9LACO</name>
<dbReference type="Pfam" id="PF01381">
    <property type="entry name" value="HTH_3"/>
    <property type="match status" value="1"/>
</dbReference>
<dbReference type="SMART" id="SM00530">
    <property type="entry name" value="HTH_XRE"/>
    <property type="match status" value="1"/>
</dbReference>
<reference evidence="3" key="1">
    <citation type="journal article" date="2019" name="Int. J. Syst. Evol. Microbiol.">
        <title>The Global Catalogue of Microorganisms (GCM) 10K type strain sequencing project: providing services to taxonomists for standard genome sequencing and annotation.</title>
        <authorList>
            <consortium name="The Broad Institute Genomics Platform"/>
            <consortium name="The Broad Institute Genome Sequencing Center for Infectious Disease"/>
            <person name="Wu L."/>
            <person name="Ma J."/>
        </authorList>
    </citation>
    <scope>NUCLEOTIDE SEQUENCE [LARGE SCALE GENOMIC DNA]</scope>
    <source>
        <strain evidence="3">CCM 8933</strain>
    </source>
</reference>
<dbReference type="PROSITE" id="PS50943">
    <property type="entry name" value="HTH_CROC1"/>
    <property type="match status" value="1"/>
</dbReference>
<dbReference type="EMBL" id="JBHSSC010000005">
    <property type="protein sequence ID" value="MFC6179988.1"/>
    <property type="molecule type" value="Genomic_DNA"/>
</dbReference>
<sequence>MNTYSRIKDLANAHKISISELERTLQLSNGSISKWAKSMPNSKYLTKVADYFDVSTDYLLGRTDKKHFYDLTQKDQTDIGKEVDRMIEGLSTDAEVNYYGEPMTDEDREKMRVAMVAALQAAQIEARKKFTPKKYRDDE</sequence>
<accession>A0ABW1RX33</accession>
<protein>
    <submittedName>
        <fullName evidence="2">Helix-turn-helix domain-containing protein</fullName>
    </submittedName>
</protein>
<keyword evidence="3" id="KW-1185">Reference proteome</keyword>
<dbReference type="Proteomes" id="UP001596282">
    <property type="component" value="Unassembled WGS sequence"/>
</dbReference>
<dbReference type="RefSeq" id="WP_137628160.1">
    <property type="nucleotide sequence ID" value="NZ_BJDJ01000006.1"/>
</dbReference>
<evidence type="ECO:0000313" key="3">
    <source>
        <dbReference type="Proteomes" id="UP001596282"/>
    </source>
</evidence>
<comment type="caution">
    <text evidence="2">The sequence shown here is derived from an EMBL/GenBank/DDBJ whole genome shotgun (WGS) entry which is preliminary data.</text>
</comment>
<dbReference type="SUPFAM" id="SSF47413">
    <property type="entry name" value="lambda repressor-like DNA-binding domains"/>
    <property type="match status" value="1"/>
</dbReference>
<dbReference type="InterPro" id="IPR001387">
    <property type="entry name" value="Cro/C1-type_HTH"/>
</dbReference>
<dbReference type="CDD" id="cd00093">
    <property type="entry name" value="HTH_XRE"/>
    <property type="match status" value="1"/>
</dbReference>
<evidence type="ECO:0000259" key="1">
    <source>
        <dbReference type="PROSITE" id="PS50943"/>
    </source>
</evidence>
<gene>
    <name evidence="2" type="ORF">ACFP5Y_01850</name>
</gene>
<proteinExistence type="predicted"/>
<dbReference type="Gene3D" id="1.10.260.40">
    <property type="entry name" value="lambda repressor-like DNA-binding domains"/>
    <property type="match status" value="1"/>
</dbReference>
<organism evidence="2 3">
    <name type="scientific">Lactiplantibacillus daowaiensis</name>
    <dbReference type="NCBI Taxonomy" id="2559918"/>
    <lineage>
        <taxon>Bacteria</taxon>
        <taxon>Bacillati</taxon>
        <taxon>Bacillota</taxon>
        <taxon>Bacilli</taxon>
        <taxon>Lactobacillales</taxon>
        <taxon>Lactobacillaceae</taxon>
        <taxon>Lactiplantibacillus</taxon>
    </lineage>
</organism>
<feature type="domain" description="HTH cro/C1-type" evidence="1">
    <location>
        <begin position="7"/>
        <end position="59"/>
    </location>
</feature>
<dbReference type="InterPro" id="IPR010982">
    <property type="entry name" value="Lambda_DNA-bd_dom_sf"/>
</dbReference>